<proteinExistence type="predicted"/>
<accession>A0ABY5E2K8</accession>
<organism evidence="1 2">
    <name type="scientific">Paraconexibacter antarcticus</name>
    <dbReference type="NCBI Taxonomy" id="2949664"/>
    <lineage>
        <taxon>Bacteria</taxon>
        <taxon>Bacillati</taxon>
        <taxon>Actinomycetota</taxon>
        <taxon>Thermoleophilia</taxon>
        <taxon>Solirubrobacterales</taxon>
        <taxon>Paraconexibacteraceae</taxon>
        <taxon>Paraconexibacter</taxon>
    </lineage>
</organism>
<dbReference type="Pfam" id="PF06245">
    <property type="entry name" value="DUF1015"/>
    <property type="match status" value="1"/>
</dbReference>
<dbReference type="PANTHER" id="PTHR36454:SF1">
    <property type="entry name" value="DUF1015 DOMAIN-CONTAINING PROTEIN"/>
    <property type="match status" value="1"/>
</dbReference>
<gene>
    <name evidence="1" type="ORF">NBH00_12690</name>
</gene>
<keyword evidence="2" id="KW-1185">Reference proteome</keyword>
<sequence>MAEIQPLRAVHHALDRVPSLSAVIAPPYDVSDPVIRARLLARTPLNIVAADLPDPDRPDDHGDPAGRYAHAAELLREWADTGVLVRDERPALWALEQRFPGPDGTTLVRRGLFARTRVTDYGAGRIRPHERTHPAAVEDRLELTRATRANLSPVFALHDDAGGEVAALLAPVFATPPVASAVDDEGTEDRLWRIGNPAVVAALREALAGRELLIADGHHRYEASRRYAAERGGEGEHHLALVLLVAMQDDGLVIQPTHRLVRGLTPAARAALDALLARAFDVTSVAPADLAPPAGDGPFTLGLLDRGGPGGEPRARRAVLRDPAVADAAMPPDVPAPYRRLDTAVLQHLVLTRTLGLSQDAIDRRDGLGYARNDEEARELVADGTYELALFVRPCAVEQVLAVAQAGATMPAKSTSFAPKVPTGLLLSPLG</sequence>
<name>A0ABY5E2K8_9ACTN</name>
<dbReference type="RefSeq" id="WP_254573687.1">
    <property type="nucleotide sequence ID" value="NZ_CP098502.1"/>
</dbReference>
<dbReference type="PIRSF" id="PIRSF033563">
    <property type="entry name" value="UCP033563"/>
    <property type="match status" value="1"/>
</dbReference>
<protein>
    <submittedName>
        <fullName evidence="1">DUF1015 domain-containing protein</fullName>
    </submittedName>
</protein>
<evidence type="ECO:0000313" key="2">
    <source>
        <dbReference type="Proteomes" id="UP001056035"/>
    </source>
</evidence>
<evidence type="ECO:0000313" key="1">
    <source>
        <dbReference type="EMBL" id="UTI67035.1"/>
    </source>
</evidence>
<dbReference type="EMBL" id="CP098502">
    <property type="protein sequence ID" value="UTI67035.1"/>
    <property type="molecule type" value="Genomic_DNA"/>
</dbReference>
<dbReference type="PANTHER" id="PTHR36454">
    <property type="entry name" value="LMO2823 PROTEIN"/>
    <property type="match status" value="1"/>
</dbReference>
<reference evidence="1 2" key="1">
    <citation type="submission" date="2022-06" db="EMBL/GenBank/DDBJ databases">
        <title>Paraconexibacter antarcticus.</title>
        <authorList>
            <person name="Kim C.S."/>
        </authorList>
    </citation>
    <scope>NUCLEOTIDE SEQUENCE [LARGE SCALE GENOMIC DNA]</scope>
    <source>
        <strain evidence="1 2">02-257</strain>
    </source>
</reference>
<dbReference type="Proteomes" id="UP001056035">
    <property type="component" value="Chromosome"/>
</dbReference>
<dbReference type="InterPro" id="IPR008323">
    <property type="entry name" value="UCP033563"/>
</dbReference>